<dbReference type="Gene3D" id="1.25.40.10">
    <property type="entry name" value="Tetratricopeptide repeat domain"/>
    <property type="match status" value="2"/>
</dbReference>
<sequence>MRKYSIILGWLFSLACSSPYRPDGEKNAARVQQILATADTYTGAMVDRIPHFIDSAFRQIHHPSRFDMARKYDYLASCYFTHQKNHKKAWAYSDSVLSVLPDSTRFPAYIKIYARAVLTQGDVLISEGKFNDAILYYYRGRQFMLKTKDTCNFGEYSNRIAMLYYTQGRYRDAIPYFKETFSVKSRCPEYLWLRFTEQQGQLNNIAWCYSNLGQLDSAVYYCDSALRYIDRAVRQHRNDPVYTKQHAYIQTAIAVINGTKGEALRLKGDGKAAEQLFRETIRVTGQKNYDPSFAQRTMLRLILLLLEQHRFPEAREQLMQLRQSLDKLPNIHHELLWRERQWFYYDGLKETLPAFTALKNYLRLKDSLAKATSPLRVIDIQNQFNNISRRYELTLLKKYDELKTVYLIIAIIVFAMALIILLLVLINNRRSKRQIAELNKLNIFITEQNDHMKESLSELEQSQQENTRMMKIMAHDLRNPVSSMVEITAYLNSHKDLTPENARKQLTLMKEAGWKALKLMDELLRPDISNVGKQ</sequence>
<dbReference type="CDD" id="cd00082">
    <property type="entry name" value="HisKA"/>
    <property type="match status" value="1"/>
</dbReference>
<dbReference type="SUPFAM" id="SSF47384">
    <property type="entry name" value="Homodimeric domain of signal transducing histidine kinase"/>
    <property type="match status" value="1"/>
</dbReference>
<keyword evidence="5" id="KW-1133">Transmembrane helix</keyword>
<proteinExistence type="predicted"/>
<dbReference type="SUPFAM" id="SSF48452">
    <property type="entry name" value="TPR-like"/>
    <property type="match status" value="2"/>
</dbReference>
<protein>
    <recommendedName>
        <fullName evidence="2">histidine kinase</fullName>
        <ecNumber evidence="2">2.7.13.3</ecNumber>
    </recommendedName>
</protein>
<feature type="domain" description="Cyclic nucleotide-binding" evidence="6">
    <location>
        <begin position="96"/>
        <end position="173"/>
    </location>
</feature>
<dbReference type="PANTHER" id="PTHR45641:SF19">
    <property type="entry name" value="NEPHROCYSTIN-3"/>
    <property type="match status" value="1"/>
</dbReference>
<dbReference type="InterPro" id="IPR000595">
    <property type="entry name" value="cNMP-bd_dom"/>
</dbReference>
<keyword evidence="3" id="KW-0677">Repeat</keyword>
<organism evidence="7 8">
    <name type="scientific">Hydrobacter penzbergensis</name>
    <dbReference type="NCBI Taxonomy" id="1235997"/>
    <lineage>
        <taxon>Bacteria</taxon>
        <taxon>Pseudomonadati</taxon>
        <taxon>Bacteroidota</taxon>
        <taxon>Chitinophagia</taxon>
        <taxon>Chitinophagales</taxon>
        <taxon>Chitinophagaceae</taxon>
        <taxon>Hydrobacter</taxon>
    </lineage>
</organism>
<dbReference type="InterPro" id="IPR019734">
    <property type="entry name" value="TPR_rpt"/>
</dbReference>
<feature type="transmembrane region" description="Helical" evidence="5">
    <location>
        <begin position="405"/>
        <end position="426"/>
    </location>
</feature>
<dbReference type="AlphaFoldDB" id="A0A8X8LCM9"/>
<dbReference type="SMART" id="SM00028">
    <property type="entry name" value="TPR"/>
    <property type="match status" value="4"/>
</dbReference>
<keyword evidence="5" id="KW-0812">Transmembrane</keyword>
<dbReference type="EMBL" id="FNNO01000018">
    <property type="protein sequence ID" value="SDX50520.1"/>
    <property type="molecule type" value="Genomic_DNA"/>
</dbReference>
<dbReference type="RefSeq" id="WP_092726433.1">
    <property type="nucleotide sequence ID" value="NZ_FNNO01000018.1"/>
</dbReference>
<evidence type="ECO:0000313" key="7">
    <source>
        <dbReference type="EMBL" id="SDX50520.1"/>
    </source>
</evidence>
<keyword evidence="8" id="KW-1185">Reference proteome</keyword>
<evidence type="ECO:0000259" key="6">
    <source>
        <dbReference type="PROSITE" id="PS50042"/>
    </source>
</evidence>
<dbReference type="PROSITE" id="PS50042">
    <property type="entry name" value="CNMP_BINDING_3"/>
    <property type="match status" value="1"/>
</dbReference>
<dbReference type="Proteomes" id="UP000198711">
    <property type="component" value="Unassembled WGS sequence"/>
</dbReference>
<comment type="caution">
    <text evidence="7">The sequence shown here is derived from an EMBL/GenBank/DDBJ whole genome shotgun (WGS) entry which is preliminary data.</text>
</comment>
<dbReference type="Gene3D" id="1.10.287.130">
    <property type="match status" value="1"/>
</dbReference>
<keyword evidence="5" id="KW-0472">Membrane</keyword>
<reference evidence="7 8" key="1">
    <citation type="submission" date="2016-10" db="EMBL/GenBank/DDBJ databases">
        <authorList>
            <person name="Varghese N."/>
            <person name="Submissions S."/>
        </authorList>
    </citation>
    <scope>NUCLEOTIDE SEQUENCE [LARGE SCALE GENOMIC DNA]</scope>
    <source>
        <strain evidence="7 8">DSM 25353</strain>
    </source>
</reference>
<comment type="catalytic activity">
    <reaction evidence="1">
        <text>ATP + protein L-histidine = ADP + protein N-phospho-L-histidine.</text>
        <dbReference type="EC" id="2.7.13.3"/>
    </reaction>
</comment>
<evidence type="ECO:0000313" key="8">
    <source>
        <dbReference type="Proteomes" id="UP000198711"/>
    </source>
</evidence>
<evidence type="ECO:0000256" key="4">
    <source>
        <dbReference type="ARBA" id="ARBA00022803"/>
    </source>
</evidence>
<evidence type="ECO:0000256" key="3">
    <source>
        <dbReference type="ARBA" id="ARBA00022737"/>
    </source>
</evidence>
<dbReference type="PANTHER" id="PTHR45641">
    <property type="entry name" value="TETRATRICOPEPTIDE REPEAT PROTEIN (AFU_ORTHOLOGUE AFUA_6G03870)"/>
    <property type="match status" value="1"/>
</dbReference>
<dbReference type="InterPro" id="IPR011990">
    <property type="entry name" value="TPR-like_helical_dom_sf"/>
</dbReference>
<dbReference type="EC" id="2.7.13.3" evidence="2"/>
<dbReference type="PROSITE" id="PS51257">
    <property type="entry name" value="PROKAR_LIPOPROTEIN"/>
    <property type="match status" value="1"/>
</dbReference>
<gene>
    <name evidence="7" type="ORF">SAMN05444410_11822</name>
</gene>
<dbReference type="GO" id="GO:0000155">
    <property type="term" value="F:phosphorelay sensor kinase activity"/>
    <property type="evidence" value="ECO:0007669"/>
    <property type="project" value="InterPro"/>
</dbReference>
<name>A0A8X8LCM9_9BACT</name>
<keyword evidence="4" id="KW-0802">TPR repeat</keyword>
<evidence type="ECO:0000256" key="5">
    <source>
        <dbReference type="SAM" id="Phobius"/>
    </source>
</evidence>
<evidence type="ECO:0000256" key="1">
    <source>
        <dbReference type="ARBA" id="ARBA00000085"/>
    </source>
</evidence>
<dbReference type="Pfam" id="PF13374">
    <property type="entry name" value="TPR_10"/>
    <property type="match status" value="1"/>
</dbReference>
<evidence type="ECO:0000256" key="2">
    <source>
        <dbReference type="ARBA" id="ARBA00012438"/>
    </source>
</evidence>
<accession>A0A8X8LCM9</accession>
<dbReference type="InterPro" id="IPR036097">
    <property type="entry name" value="HisK_dim/P_sf"/>
</dbReference>
<dbReference type="InterPro" id="IPR003661">
    <property type="entry name" value="HisK_dim/P_dom"/>
</dbReference>